<dbReference type="PANTHER" id="PTHR11070">
    <property type="entry name" value="UVRD / RECB / PCRA DNA HELICASE FAMILY MEMBER"/>
    <property type="match status" value="1"/>
</dbReference>
<keyword evidence="6" id="KW-0269">Exonuclease</keyword>
<evidence type="ECO:0000256" key="7">
    <source>
        <dbReference type="ARBA" id="ARBA00022840"/>
    </source>
</evidence>
<keyword evidence="8" id="KW-0238">DNA-binding</keyword>
<dbReference type="InterPro" id="IPR027417">
    <property type="entry name" value="P-loop_NTPase"/>
</dbReference>
<evidence type="ECO:0000256" key="1">
    <source>
        <dbReference type="ARBA" id="ARBA00022722"/>
    </source>
</evidence>
<dbReference type="GO" id="GO:0003677">
    <property type="term" value="F:DNA binding"/>
    <property type="evidence" value="ECO:0007669"/>
    <property type="project" value="UniProtKB-KW"/>
</dbReference>
<evidence type="ECO:0000256" key="11">
    <source>
        <dbReference type="PROSITE-ProRule" id="PRU00560"/>
    </source>
</evidence>
<dbReference type="GO" id="GO:0033202">
    <property type="term" value="C:DNA helicase complex"/>
    <property type="evidence" value="ECO:0007669"/>
    <property type="project" value="TreeGrafter"/>
</dbReference>
<dbReference type="GO" id="GO:0000725">
    <property type="term" value="P:recombinational repair"/>
    <property type="evidence" value="ECO:0007669"/>
    <property type="project" value="TreeGrafter"/>
</dbReference>
<feature type="binding site" evidence="11">
    <location>
        <begin position="33"/>
        <end position="40"/>
    </location>
    <ligand>
        <name>ATP</name>
        <dbReference type="ChEBI" id="CHEBI:30616"/>
    </ligand>
</feature>
<dbReference type="PROSITE" id="PS51198">
    <property type="entry name" value="UVRD_HELICASE_ATP_BIND"/>
    <property type="match status" value="1"/>
</dbReference>
<dbReference type="Gene3D" id="6.10.250.2380">
    <property type="match status" value="1"/>
</dbReference>
<evidence type="ECO:0000256" key="10">
    <source>
        <dbReference type="ARBA" id="ARBA00023235"/>
    </source>
</evidence>
<dbReference type="Proteomes" id="UP000287910">
    <property type="component" value="Unassembled WGS sequence"/>
</dbReference>
<dbReference type="GO" id="GO:0005829">
    <property type="term" value="C:cytosol"/>
    <property type="evidence" value="ECO:0007669"/>
    <property type="project" value="TreeGrafter"/>
</dbReference>
<dbReference type="SUPFAM" id="SSF52540">
    <property type="entry name" value="P-loop containing nucleoside triphosphate hydrolases"/>
    <property type="match status" value="1"/>
</dbReference>
<dbReference type="Gene3D" id="3.40.50.300">
    <property type="entry name" value="P-loop containing nucleotide triphosphate hydrolases"/>
    <property type="match status" value="1"/>
</dbReference>
<accession>A0A3S0RWL9</accession>
<evidence type="ECO:0000259" key="12">
    <source>
        <dbReference type="PROSITE" id="PS51198"/>
    </source>
</evidence>
<keyword evidence="5 11" id="KW-0347">Helicase</keyword>
<evidence type="ECO:0000256" key="2">
    <source>
        <dbReference type="ARBA" id="ARBA00022741"/>
    </source>
</evidence>
<keyword evidence="3" id="KW-0227">DNA damage</keyword>
<dbReference type="GO" id="GO:0043138">
    <property type="term" value="F:3'-5' DNA helicase activity"/>
    <property type="evidence" value="ECO:0007669"/>
    <property type="project" value="TreeGrafter"/>
</dbReference>
<dbReference type="GO" id="GO:0004527">
    <property type="term" value="F:exonuclease activity"/>
    <property type="evidence" value="ECO:0007669"/>
    <property type="project" value="UniProtKB-KW"/>
</dbReference>
<evidence type="ECO:0000256" key="4">
    <source>
        <dbReference type="ARBA" id="ARBA00022801"/>
    </source>
</evidence>
<protein>
    <recommendedName>
        <fullName evidence="12">UvrD-like helicase ATP-binding domain-containing protein</fullName>
    </recommendedName>
</protein>
<dbReference type="InterPro" id="IPR014016">
    <property type="entry name" value="UvrD-like_ATP-bd"/>
</dbReference>
<organism evidence="13 14">
    <name type="scientific">Lysinibacillus antri</name>
    <dbReference type="NCBI Taxonomy" id="2498145"/>
    <lineage>
        <taxon>Bacteria</taxon>
        <taxon>Bacillati</taxon>
        <taxon>Bacillota</taxon>
        <taxon>Bacilli</taxon>
        <taxon>Bacillales</taxon>
        <taxon>Bacillaceae</taxon>
        <taxon>Lysinibacillus</taxon>
    </lineage>
</organism>
<comment type="caution">
    <text evidence="13">The sequence shown here is derived from an EMBL/GenBank/DDBJ whole genome shotgun (WGS) entry which is preliminary data.</text>
</comment>
<gene>
    <name evidence="13" type="ORF">EK386_06990</name>
</gene>
<name>A0A3S0RWL9_9BACI</name>
<dbReference type="FunFam" id="3.40.50.300:FF:001236">
    <property type="entry name" value="ATP-dependent helicase/nuclease subunit A"/>
    <property type="match status" value="1"/>
</dbReference>
<keyword evidence="2 11" id="KW-0547">Nucleotide-binding</keyword>
<keyword evidence="14" id="KW-1185">Reference proteome</keyword>
<evidence type="ECO:0000256" key="8">
    <source>
        <dbReference type="ARBA" id="ARBA00023125"/>
    </source>
</evidence>
<evidence type="ECO:0000256" key="6">
    <source>
        <dbReference type="ARBA" id="ARBA00022839"/>
    </source>
</evidence>
<keyword evidence="7 11" id="KW-0067">ATP-binding</keyword>
<dbReference type="GO" id="GO:0005524">
    <property type="term" value="F:ATP binding"/>
    <property type="evidence" value="ECO:0007669"/>
    <property type="project" value="UniProtKB-UniRule"/>
</dbReference>
<reference evidence="13 14" key="1">
    <citation type="submission" date="2018-12" db="EMBL/GenBank/DDBJ databases">
        <title>Lysinibacillus antri sp. nov., isolated from a cave soil.</title>
        <authorList>
            <person name="Narsing Rao M.P."/>
            <person name="Zhang H."/>
            <person name="Dong Z.-Y."/>
            <person name="Niu X.-K."/>
            <person name="Zhang K."/>
            <person name="Fang B.-Z."/>
            <person name="Kang Y.-Q."/>
            <person name="Xiao M."/>
            <person name="Li W.-J."/>
        </authorList>
    </citation>
    <scope>NUCLEOTIDE SEQUENCE [LARGE SCALE GENOMIC DNA]</scope>
    <source>
        <strain evidence="13 14">SYSU K30002</strain>
    </source>
</reference>
<dbReference type="InterPro" id="IPR000212">
    <property type="entry name" value="DNA_helicase_UvrD/REP"/>
</dbReference>
<keyword evidence="4 11" id="KW-0378">Hydrolase</keyword>
<evidence type="ECO:0000313" key="14">
    <source>
        <dbReference type="Proteomes" id="UP000287910"/>
    </source>
</evidence>
<feature type="domain" description="UvrD-like helicase ATP-binding" evidence="12">
    <location>
        <begin position="12"/>
        <end position="423"/>
    </location>
</feature>
<dbReference type="PANTHER" id="PTHR11070:SF48">
    <property type="entry name" value="ATP-DEPENDENT HELICASE_NUCLEASE SUBUNIT A"/>
    <property type="match status" value="1"/>
</dbReference>
<evidence type="ECO:0000313" key="13">
    <source>
        <dbReference type="EMBL" id="RUL54248.1"/>
    </source>
</evidence>
<evidence type="ECO:0000256" key="5">
    <source>
        <dbReference type="ARBA" id="ARBA00022806"/>
    </source>
</evidence>
<dbReference type="EMBL" id="RYYR01000007">
    <property type="protein sequence ID" value="RUL54248.1"/>
    <property type="molecule type" value="Genomic_DNA"/>
</dbReference>
<evidence type="ECO:0000256" key="9">
    <source>
        <dbReference type="ARBA" id="ARBA00023204"/>
    </source>
</evidence>
<evidence type="ECO:0000256" key="3">
    <source>
        <dbReference type="ARBA" id="ARBA00022763"/>
    </source>
</evidence>
<sequence length="423" mass="48543">MGLSIPNKGPDVTWTDEQWKAIWASGQDTLVSAAAGSGKTAVLINRMIEKVISKDHPIDVDELLVVTFTNASAAEMRHRMAEALEKEIVKDPRNQHLRRQLSLVNKAQISTLHSFCLAIVRQYAYLINIDPGFKIANEGESALLRDDVLAQVLEEAYDNENEEKVDAVYRLVDSFTSDRDDQAIEILIGKLYDTSRVHPDPTKWLRSLPEQYDIPEEVTIDELDFIGPLKNAIQFSLEEARAQIEEMRQYTLKPDGPFTYAETADLDFVLIDEAIRRIQYGTWQDAYDFFSTLKWSTLSRKKCDCDPDLKERAKKKRDQAKKSVNQIKEAYFLRKPERLLQEIRLMAPIIQTLVELTERFGEKFTEAKSQRGLVDFSDLEHYALEILTVKEGGMLKPSPIADDFRNRFKEVLIDEYQDGATRC</sequence>
<keyword evidence="1" id="KW-0540">Nuclease</keyword>
<keyword evidence="9" id="KW-0234">DNA repair</keyword>
<dbReference type="Pfam" id="PF00580">
    <property type="entry name" value="UvrD-helicase"/>
    <property type="match status" value="1"/>
</dbReference>
<proteinExistence type="predicted"/>
<keyword evidence="10" id="KW-0413">Isomerase</keyword>
<dbReference type="AlphaFoldDB" id="A0A3S0RWL9"/>